<comment type="caution">
    <text evidence="2">The sequence shown here is derived from an EMBL/GenBank/DDBJ whole genome shotgun (WGS) entry which is preliminary data.</text>
</comment>
<feature type="transmembrane region" description="Helical" evidence="1">
    <location>
        <begin position="83"/>
        <end position="102"/>
    </location>
</feature>
<feature type="transmembrane region" description="Helical" evidence="1">
    <location>
        <begin position="29"/>
        <end position="47"/>
    </location>
</feature>
<keyword evidence="3" id="KW-1185">Reference proteome</keyword>
<reference evidence="2 3" key="1">
    <citation type="submission" date="2019-12" db="EMBL/GenBank/DDBJ databases">
        <title>Sporaefaciens musculi gen. nov., sp. nov., a novel bacterium isolated from the caecum of an obese mouse.</title>
        <authorList>
            <person name="Rasmussen T.S."/>
            <person name="Streidl T."/>
            <person name="Hitch T.C.A."/>
            <person name="Wortmann E."/>
            <person name="Deptula P."/>
            <person name="Hansen M."/>
            <person name="Nielsen D.S."/>
            <person name="Clavel T."/>
            <person name="Vogensen F.K."/>
        </authorList>
    </citation>
    <scope>NUCLEOTIDE SEQUENCE [LARGE SCALE GENOMIC DNA]</scope>
    <source>
        <strain evidence="2 3">WCA-9-b2</strain>
    </source>
</reference>
<name>A0A7X3SKL2_9FIRM</name>
<dbReference type="Pfam" id="PF20040">
    <property type="entry name" value="DUF6442"/>
    <property type="match status" value="1"/>
</dbReference>
<evidence type="ECO:0000256" key="1">
    <source>
        <dbReference type="SAM" id="Phobius"/>
    </source>
</evidence>
<sequence>MDRDEVLRRVQDRKPNQMDEMEADILNKGCKVGLMVGLIACLIAMVTKMLADVPYYDVYAIYCFMAGGQWFYRWARLKRRHDLCYGILWCITAAGLFIGYLVEIF</sequence>
<dbReference type="RefSeq" id="WP_159753298.1">
    <property type="nucleotide sequence ID" value="NZ_CASSPE010000023.1"/>
</dbReference>
<accession>A0A7X3SKL2</accession>
<dbReference type="AlphaFoldDB" id="A0A7X3SKL2"/>
<protein>
    <submittedName>
        <fullName evidence="2">Uncharacterized protein</fullName>
    </submittedName>
</protein>
<evidence type="ECO:0000313" key="3">
    <source>
        <dbReference type="Proteomes" id="UP000460412"/>
    </source>
</evidence>
<keyword evidence="1" id="KW-1133">Transmembrane helix</keyword>
<gene>
    <name evidence="2" type="ORF">GN277_21035</name>
</gene>
<keyword evidence="1" id="KW-0472">Membrane</keyword>
<dbReference type="EMBL" id="WUQX01000001">
    <property type="protein sequence ID" value="MXP77743.1"/>
    <property type="molecule type" value="Genomic_DNA"/>
</dbReference>
<keyword evidence="1" id="KW-0812">Transmembrane</keyword>
<organism evidence="2 3">
    <name type="scientific">Sporofaciens musculi</name>
    <dbReference type="NCBI Taxonomy" id="2681861"/>
    <lineage>
        <taxon>Bacteria</taxon>
        <taxon>Bacillati</taxon>
        <taxon>Bacillota</taxon>
        <taxon>Clostridia</taxon>
        <taxon>Lachnospirales</taxon>
        <taxon>Lachnospiraceae</taxon>
        <taxon>Sporofaciens</taxon>
    </lineage>
</organism>
<evidence type="ECO:0000313" key="2">
    <source>
        <dbReference type="EMBL" id="MXP77743.1"/>
    </source>
</evidence>
<proteinExistence type="predicted"/>
<dbReference type="Proteomes" id="UP000460412">
    <property type="component" value="Unassembled WGS sequence"/>
</dbReference>
<feature type="transmembrane region" description="Helical" evidence="1">
    <location>
        <begin position="53"/>
        <end position="71"/>
    </location>
</feature>
<dbReference type="InterPro" id="IPR045620">
    <property type="entry name" value="DUF6442"/>
</dbReference>